<protein>
    <recommendedName>
        <fullName evidence="5 9">Alpha-acetolactate decarboxylase</fullName>
        <ecNumber evidence="4 9">4.1.1.5</ecNumber>
    </recommendedName>
</protein>
<sequence>MSTIYQHGTLELIMSGLYDGTAPLSAILNHGSSGIGTMDKLDGEVTIIENSVYQTKASGVTKKITDLSLKTPFASIHPQSELHYLLQEKFLTFDSLNNISKQHQSWVNLPASIQINASFSKLKVRVAPKQMKPYPPFVAVTLKQPVFNYENVSGTLIGDFGPDLYSGIMASGWHLHFLSDDRTIGGHVLDFNASDVFGRIDLFNELNIALPTHNSDFNNHEADILNIREAIDAAER</sequence>
<evidence type="ECO:0000256" key="2">
    <source>
        <dbReference type="ARBA" id="ARBA00005170"/>
    </source>
</evidence>
<dbReference type="EC" id="4.1.1.5" evidence="4 9"/>
<gene>
    <name evidence="11" type="primary">aldC_1</name>
    <name evidence="10" type="ORF">LES8486_00579</name>
    <name evidence="11" type="ORF">LES9216_00726</name>
</gene>
<evidence type="ECO:0000256" key="4">
    <source>
        <dbReference type="ARBA" id="ARBA00013204"/>
    </source>
</evidence>
<keyword evidence="8 9" id="KW-0456">Lyase</keyword>
<reference evidence="11 12" key="2">
    <citation type="submission" date="2018-02" db="EMBL/GenBank/DDBJ databases">
        <authorList>
            <person name="Cohen D.B."/>
            <person name="Kent A.D."/>
        </authorList>
    </citation>
    <scope>NUCLEOTIDE SEQUENCE [LARGE SCALE GENOMIC DNA]</scope>
    <source>
        <strain evidence="11 12">CECT 9216</strain>
    </source>
</reference>
<keyword evidence="6 9" id="KW-0210">Decarboxylase</keyword>
<dbReference type="RefSeq" id="WP_072613564.1">
    <property type="nucleotide sequence ID" value="NZ_AP017935.1"/>
</dbReference>
<dbReference type="Proteomes" id="UP000237923">
    <property type="component" value="Unassembled WGS sequence"/>
</dbReference>
<dbReference type="InterPro" id="IPR005128">
    <property type="entry name" value="Acetolactate_a_deCO2ase"/>
</dbReference>
<organism evidence="11 12">
    <name type="scientific">Leuconostoc suionicum</name>
    <dbReference type="NCBI Taxonomy" id="1511761"/>
    <lineage>
        <taxon>Bacteria</taxon>
        <taxon>Bacillati</taxon>
        <taxon>Bacillota</taxon>
        <taxon>Bacilli</taxon>
        <taxon>Lactobacillales</taxon>
        <taxon>Lactobacillaceae</taxon>
        <taxon>Leuconostoc</taxon>
    </lineage>
</organism>
<keyword evidence="7 9" id="KW-0005">Acetoin biosynthesis</keyword>
<dbReference type="GO" id="GO:0045151">
    <property type="term" value="P:acetoin biosynthetic process"/>
    <property type="evidence" value="ECO:0007669"/>
    <property type="project" value="UniProtKB-UniRule"/>
</dbReference>
<evidence type="ECO:0000313" key="10">
    <source>
        <dbReference type="EMBL" id="SPD91597.1"/>
    </source>
</evidence>
<dbReference type="PIRSF" id="PIRSF001332">
    <property type="entry name" value="Acetolac_decarb"/>
    <property type="match status" value="1"/>
</dbReference>
<evidence type="ECO:0000256" key="8">
    <source>
        <dbReference type="ARBA" id="ARBA00023239"/>
    </source>
</evidence>
<dbReference type="UniPathway" id="UPA00626">
    <property type="reaction ID" value="UER00678"/>
</dbReference>
<dbReference type="GeneID" id="99674057"/>
<dbReference type="AlphaFoldDB" id="A0A2N9K8A2"/>
<evidence type="ECO:0000313" key="11">
    <source>
        <dbReference type="EMBL" id="SPE06823.1"/>
    </source>
</evidence>
<comment type="similarity">
    <text evidence="3 9">Belongs to the alpha-acetolactate decarboxylase family.</text>
</comment>
<dbReference type="Gene3D" id="3.30.1330.80">
    <property type="entry name" value="Hypothetical protein, similar to alpha- acetolactate decarboxylase, domain 2"/>
    <property type="match status" value="2"/>
</dbReference>
<dbReference type="PANTHER" id="PTHR35524:SF1">
    <property type="entry name" value="ALPHA-ACETOLACTATE DECARBOXYLASE"/>
    <property type="match status" value="1"/>
</dbReference>
<evidence type="ECO:0000256" key="7">
    <source>
        <dbReference type="ARBA" id="ARBA00023061"/>
    </source>
</evidence>
<name>A0A2N9K8A2_9LACO</name>
<dbReference type="Pfam" id="PF03306">
    <property type="entry name" value="AAL_decarboxy"/>
    <property type="match status" value="1"/>
</dbReference>
<proteinExistence type="inferred from homology"/>
<evidence type="ECO:0000256" key="3">
    <source>
        <dbReference type="ARBA" id="ARBA00007106"/>
    </source>
</evidence>
<comment type="catalytic activity">
    <reaction evidence="1 9">
        <text>(2S)-2-acetolactate + H(+) = (R)-acetoin + CO2</text>
        <dbReference type="Rhea" id="RHEA:21580"/>
        <dbReference type="ChEBI" id="CHEBI:15378"/>
        <dbReference type="ChEBI" id="CHEBI:15686"/>
        <dbReference type="ChEBI" id="CHEBI:16526"/>
        <dbReference type="ChEBI" id="CHEBI:58476"/>
        <dbReference type="EC" id="4.1.1.5"/>
    </reaction>
</comment>
<evidence type="ECO:0000313" key="13">
    <source>
        <dbReference type="Proteomes" id="UP000239237"/>
    </source>
</evidence>
<keyword evidence="13" id="KW-1185">Reference proteome</keyword>
<evidence type="ECO:0000256" key="6">
    <source>
        <dbReference type="ARBA" id="ARBA00022793"/>
    </source>
</evidence>
<accession>A0A2N9K8A2</accession>
<evidence type="ECO:0000256" key="1">
    <source>
        <dbReference type="ARBA" id="ARBA00001784"/>
    </source>
</evidence>
<dbReference type="NCBIfam" id="TIGR01252">
    <property type="entry name" value="acetolac_decarb"/>
    <property type="match status" value="1"/>
</dbReference>
<evidence type="ECO:0000313" key="12">
    <source>
        <dbReference type="Proteomes" id="UP000237923"/>
    </source>
</evidence>
<dbReference type="Proteomes" id="UP000239237">
    <property type="component" value="Unassembled WGS sequence"/>
</dbReference>
<reference evidence="10 13" key="1">
    <citation type="submission" date="2018-02" db="EMBL/GenBank/DDBJ databases">
        <authorList>
            <person name="Rodrigo-Torres L."/>
            <person name="Arahal R. D."/>
            <person name="Lucena T."/>
        </authorList>
    </citation>
    <scope>NUCLEOTIDE SEQUENCE [LARGE SCALE GENOMIC DNA]</scope>
    <source>
        <strain evidence="10 13">CECT 8486</strain>
    </source>
</reference>
<comment type="pathway">
    <text evidence="2 9">Polyol metabolism; (R,R)-butane-2,3-diol biosynthesis; (R,R)-butane-2,3-diol from pyruvate: step 2/3.</text>
</comment>
<dbReference type="EMBL" id="OKQR01000001">
    <property type="protein sequence ID" value="SPD91597.1"/>
    <property type="molecule type" value="Genomic_DNA"/>
</dbReference>
<dbReference type="GO" id="GO:0047605">
    <property type="term" value="F:acetolactate decarboxylase activity"/>
    <property type="evidence" value="ECO:0007669"/>
    <property type="project" value="UniProtKB-UniRule"/>
</dbReference>
<dbReference type="PANTHER" id="PTHR35524">
    <property type="entry name" value="ALPHA-ACETOLACTATE DECARBOXYLASE"/>
    <property type="match status" value="1"/>
</dbReference>
<dbReference type="CDD" id="cd17299">
    <property type="entry name" value="acetolactate_decarboxylase"/>
    <property type="match status" value="1"/>
</dbReference>
<evidence type="ECO:0000256" key="9">
    <source>
        <dbReference type="PIRNR" id="PIRNR001332"/>
    </source>
</evidence>
<evidence type="ECO:0000256" key="5">
    <source>
        <dbReference type="ARBA" id="ARBA00020164"/>
    </source>
</evidence>
<dbReference type="EMBL" id="OKQU01000001">
    <property type="protein sequence ID" value="SPE06823.1"/>
    <property type="molecule type" value="Genomic_DNA"/>
</dbReference>
<dbReference type="KEGG" id="lsu:A6B45_04570"/>
<dbReference type="SUPFAM" id="SSF117856">
    <property type="entry name" value="AF0104/ALDC/Ptd012-like"/>
    <property type="match status" value="1"/>
</dbReference>